<evidence type="ECO:0000313" key="2">
    <source>
        <dbReference type="Proteomes" id="UP000460435"/>
    </source>
</evidence>
<evidence type="ECO:0000313" key="1">
    <source>
        <dbReference type="EMBL" id="NDL57815.1"/>
    </source>
</evidence>
<dbReference type="EMBL" id="WLZY01000003">
    <property type="protein sequence ID" value="NDL57815.1"/>
    <property type="molecule type" value="Genomic_DNA"/>
</dbReference>
<protein>
    <submittedName>
        <fullName evidence="1">Uncharacterized protein</fullName>
    </submittedName>
</protein>
<keyword evidence="2" id="KW-1185">Reference proteome</keyword>
<reference evidence="1 2" key="1">
    <citation type="submission" date="2019-11" db="EMBL/GenBank/DDBJ databases">
        <authorList>
            <person name="Li X.-J."/>
            <person name="Feng X.-M."/>
        </authorList>
    </citation>
    <scope>NUCLEOTIDE SEQUENCE [LARGE SCALE GENOMIC DNA]</scope>
    <source>
        <strain evidence="1 2">XMNu-373</strain>
    </source>
</reference>
<dbReference type="Proteomes" id="UP000460435">
    <property type="component" value="Unassembled WGS sequence"/>
</dbReference>
<dbReference type="AlphaFoldDB" id="A0A7K3M3J5"/>
<sequence>MRRTETSGVVVWIRVLATSSRMPPYSRARSRALASSTAFTSDVYTSVMSEVKARVPKDVDRYLETGTVAS</sequence>
<accession>A0A7K3M3J5</accession>
<name>A0A7K3M3J5_9ACTN</name>
<organism evidence="1 2">
    <name type="scientific">Phytoactinopolyspora mesophila</name>
    <dbReference type="NCBI Taxonomy" id="2650750"/>
    <lineage>
        <taxon>Bacteria</taxon>
        <taxon>Bacillati</taxon>
        <taxon>Actinomycetota</taxon>
        <taxon>Actinomycetes</taxon>
        <taxon>Jiangellales</taxon>
        <taxon>Jiangellaceae</taxon>
        <taxon>Phytoactinopolyspora</taxon>
    </lineage>
</organism>
<comment type="caution">
    <text evidence="1">The sequence shown here is derived from an EMBL/GenBank/DDBJ whole genome shotgun (WGS) entry which is preliminary data.</text>
</comment>
<proteinExistence type="predicted"/>
<gene>
    <name evidence="1" type="ORF">F7O44_12085</name>
</gene>
<dbReference type="RefSeq" id="WP_162450466.1">
    <property type="nucleotide sequence ID" value="NZ_WLZY01000003.1"/>
</dbReference>